<evidence type="ECO:0008006" key="2">
    <source>
        <dbReference type="Google" id="ProtNLM"/>
    </source>
</evidence>
<sequence length="114" mass="12923">MRNFKTFIGLLFITALYSACSNRTDKFVGKWSPINNTILPTTFVLTIQKTDDQITMVNSQNPDRPLPLTYLERDKTMTGEVQGTPVHLSLNDDTGNLLFRPDSNADPIEFKKLD</sequence>
<dbReference type="EMBL" id="CP157485">
    <property type="protein sequence ID" value="XBO48037.1"/>
    <property type="molecule type" value="Genomic_DNA"/>
</dbReference>
<dbReference type="AlphaFoldDB" id="A0AAU7K5U4"/>
<gene>
    <name evidence="1" type="ORF">ABEG20_00290</name>
</gene>
<reference evidence="1" key="1">
    <citation type="submission" date="2024-05" db="EMBL/GenBank/DDBJ databases">
        <authorList>
            <person name="Kim S."/>
            <person name="Heo J."/>
            <person name="Choi H."/>
            <person name="Choi Y."/>
            <person name="Kwon S.-W."/>
            <person name="Kim Y."/>
        </authorList>
    </citation>
    <scope>NUCLEOTIDE SEQUENCE</scope>
    <source>
        <strain evidence="1">KACC 23697</strain>
    </source>
</reference>
<name>A0AAU7K5U4_9SPHI</name>
<accession>A0AAU7K5U4</accession>
<dbReference type="RefSeq" id="WP_406825426.1">
    <property type="nucleotide sequence ID" value="NZ_CP157485.1"/>
</dbReference>
<proteinExistence type="predicted"/>
<evidence type="ECO:0000313" key="1">
    <source>
        <dbReference type="EMBL" id="XBO48037.1"/>
    </source>
</evidence>
<organism evidence="1">
    <name type="scientific">Pedobacter sp. KACC 23697</name>
    <dbReference type="NCBI Taxonomy" id="3149230"/>
    <lineage>
        <taxon>Bacteria</taxon>
        <taxon>Pseudomonadati</taxon>
        <taxon>Bacteroidota</taxon>
        <taxon>Sphingobacteriia</taxon>
        <taxon>Sphingobacteriales</taxon>
        <taxon>Sphingobacteriaceae</taxon>
        <taxon>Pedobacter</taxon>
    </lineage>
</organism>
<protein>
    <recommendedName>
        <fullName evidence="2">DUF3876 domain-containing protein</fullName>
    </recommendedName>
</protein>